<keyword evidence="1" id="KW-0812">Transmembrane</keyword>
<keyword evidence="4" id="KW-1185">Reference proteome</keyword>
<feature type="transmembrane region" description="Helical" evidence="1">
    <location>
        <begin position="7"/>
        <end position="28"/>
    </location>
</feature>
<evidence type="ECO:0000259" key="2">
    <source>
        <dbReference type="Pfam" id="PF14018"/>
    </source>
</evidence>
<feature type="domain" description="DUF4234" evidence="2">
    <location>
        <begin position="6"/>
        <end position="75"/>
    </location>
</feature>
<dbReference type="AlphaFoldDB" id="S1N548"/>
<dbReference type="RefSeq" id="WP_016183736.1">
    <property type="nucleotide sequence ID" value="NZ_JXKI01000005.1"/>
</dbReference>
<reference evidence="3 4" key="1">
    <citation type="submission" date="2013-03" db="EMBL/GenBank/DDBJ databases">
        <title>The Genome Sequence of Enterococcus columbae ATCC_51263 (PacBio/Illumina hybrid assembly).</title>
        <authorList>
            <consortium name="The Broad Institute Genomics Platform"/>
            <consortium name="The Broad Institute Genome Sequencing Center for Infectious Disease"/>
            <person name="Earl A."/>
            <person name="Russ C."/>
            <person name="Gilmore M."/>
            <person name="Surin D."/>
            <person name="Walker B."/>
            <person name="Young S."/>
            <person name="Zeng Q."/>
            <person name="Gargeya S."/>
            <person name="Fitzgerald M."/>
            <person name="Haas B."/>
            <person name="Abouelleil A."/>
            <person name="Allen A.W."/>
            <person name="Alvarado L."/>
            <person name="Arachchi H.M."/>
            <person name="Berlin A.M."/>
            <person name="Chapman S.B."/>
            <person name="Gainer-Dewar J."/>
            <person name="Goldberg J."/>
            <person name="Griggs A."/>
            <person name="Gujja S."/>
            <person name="Hansen M."/>
            <person name="Howarth C."/>
            <person name="Imamovic A."/>
            <person name="Ireland A."/>
            <person name="Larimer J."/>
            <person name="McCowan C."/>
            <person name="Murphy C."/>
            <person name="Pearson M."/>
            <person name="Poon T.W."/>
            <person name="Priest M."/>
            <person name="Roberts A."/>
            <person name="Saif S."/>
            <person name="Shea T."/>
            <person name="Sisk P."/>
            <person name="Sykes S."/>
            <person name="Wortman J."/>
            <person name="Nusbaum C."/>
            <person name="Birren B."/>
        </authorList>
    </citation>
    <scope>NUCLEOTIDE SEQUENCE [LARGE SCALE GENOMIC DNA]</scope>
    <source>
        <strain evidence="3 4">ATCC 51263</strain>
    </source>
</reference>
<name>S1N548_9ENTE</name>
<dbReference type="EMBL" id="ASWJ01000005">
    <property type="protein sequence ID" value="EOW84107.1"/>
    <property type="molecule type" value="Genomic_DNA"/>
</dbReference>
<proteinExistence type="predicted"/>
<organism evidence="3 4">
    <name type="scientific">Enterococcus columbae DSM 7374 = ATCC 51263</name>
    <dbReference type="NCBI Taxonomy" id="1121865"/>
    <lineage>
        <taxon>Bacteria</taxon>
        <taxon>Bacillati</taxon>
        <taxon>Bacillota</taxon>
        <taxon>Bacilli</taxon>
        <taxon>Lactobacillales</taxon>
        <taxon>Enterococcaceae</taxon>
        <taxon>Enterococcus</taxon>
    </lineage>
</organism>
<evidence type="ECO:0000256" key="1">
    <source>
        <dbReference type="SAM" id="Phobius"/>
    </source>
</evidence>
<accession>S1N548</accession>
<keyword evidence="1" id="KW-0472">Membrane</keyword>
<evidence type="ECO:0000313" key="3">
    <source>
        <dbReference type="EMBL" id="EOW84107.1"/>
    </source>
</evidence>
<dbReference type="InterPro" id="IPR025328">
    <property type="entry name" value="DUF4234"/>
</dbReference>
<comment type="caution">
    <text evidence="3">The sequence shown here is derived from an EMBL/GenBank/DDBJ whole genome shotgun (WGS) entry which is preliminary data.</text>
</comment>
<evidence type="ECO:0000313" key="4">
    <source>
        <dbReference type="Proteomes" id="UP000014113"/>
    </source>
</evidence>
<dbReference type="OrthoDB" id="192868at2"/>
<gene>
    <name evidence="3" type="ORF">I568_01266</name>
</gene>
<dbReference type="Proteomes" id="UP000014113">
    <property type="component" value="Unassembled WGS sequence"/>
</dbReference>
<dbReference type="PATRIC" id="fig|1121865.3.peg.1565"/>
<dbReference type="STRING" id="1121865.OMW_01623"/>
<feature type="transmembrane region" description="Helical" evidence="1">
    <location>
        <begin position="48"/>
        <end position="65"/>
    </location>
</feature>
<sequence length="117" mass="13518">MFTTKRNIVLSIIFSLITCGIYMLYWTVKLNDELVYINRDNETNPTSGIMVLLFSIITCGIYSIYWNYKMGVRCNQIKEDNGNLEIIFLLLSIFGLGIIPLCIMQDIENNSLDDLNF</sequence>
<feature type="transmembrane region" description="Helical" evidence="1">
    <location>
        <begin position="86"/>
        <end position="107"/>
    </location>
</feature>
<keyword evidence="1" id="KW-1133">Transmembrane helix</keyword>
<protein>
    <recommendedName>
        <fullName evidence="2">DUF4234 domain-containing protein</fullName>
    </recommendedName>
</protein>
<dbReference type="Pfam" id="PF14018">
    <property type="entry name" value="DUF4234"/>
    <property type="match status" value="1"/>
</dbReference>
<dbReference type="eggNOG" id="COG4640">
    <property type="taxonomic scope" value="Bacteria"/>
</dbReference>